<name>A0A146GC44_TERSA</name>
<keyword evidence="3" id="KW-1185">Reference proteome</keyword>
<accession>A0A146GC44</accession>
<keyword evidence="1" id="KW-1133">Transmembrane helix</keyword>
<evidence type="ECO:0000313" key="2">
    <source>
        <dbReference type="EMBL" id="GAT34374.1"/>
    </source>
</evidence>
<dbReference type="OrthoDB" id="10014426at2"/>
<dbReference type="AlphaFoldDB" id="A0A146GC44"/>
<dbReference type="EMBL" id="BDCO01000002">
    <property type="protein sequence ID" value="GAT34374.1"/>
    <property type="molecule type" value="Genomic_DNA"/>
</dbReference>
<protein>
    <submittedName>
        <fullName evidence="2">Uncharacterized protein</fullName>
    </submittedName>
</protein>
<dbReference type="Proteomes" id="UP000076023">
    <property type="component" value="Unassembled WGS sequence"/>
</dbReference>
<gene>
    <name evidence="2" type="ORF">TSACC_22799</name>
</gene>
<comment type="caution">
    <text evidence="2">The sequence shown here is derived from an EMBL/GenBank/DDBJ whole genome shotgun (WGS) entry which is preliminary data.</text>
</comment>
<keyword evidence="1" id="KW-0812">Transmembrane</keyword>
<dbReference type="InParanoid" id="A0A146GC44"/>
<organism evidence="2 3">
    <name type="scientific">Terrimicrobium sacchariphilum</name>
    <dbReference type="NCBI Taxonomy" id="690879"/>
    <lineage>
        <taxon>Bacteria</taxon>
        <taxon>Pseudomonadati</taxon>
        <taxon>Verrucomicrobiota</taxon>
        <taxon>Terrimicrobiia</taxon>
        <taxon>Terrimicrobiales</taxon>
        <taxon>Terrimicrobiaceae</taxon>
        <taxon>Terrimicrobium</taxon>
    </lineage>
</organism>
<proteinExistence type="predicted"/>
<evidence type="ECO:0000313" key="3">
    <source>
        <dbReference type="Proteomes" id="UP000076023"/>
    </source>
</evidence>
<feature type="transmembrane region" description="Helical" evidence="1">
    <location>
        <begin position="12"/>
        <end position="35"/>
    </location>
</feature>
<reference evidence="3" key="1">
    <citation type="journal article" date="2017" name="Genome Announc.">
        <title>Draft Genome Sequence of Terrimicrobium sacchariphilum NM-5T, a Facultative Anaerobic Soil Bacterium of the Class Spartobacteria.</title>
        <authorList>
            <person name="Qiu Y.L."/>
            <person name="Tourlousse D.M."/>
            <person name="Matsuura N."/>
            <person name="Ohashi A."/>
            <person name="Sekiguchi Y."/>
        </authorList>
    </citation>
    <scope>NUCLEOTIDE SEQUENCE [LARGE SCALE GENOMIC DNA]</scope>
    <source>
        <strain evidence="3">NM-5</strain>
    </source>
</reference>
<evidence type="ECO:0000256" key="1">
    <source>
        <dbReference type="SAM" id="Phobius"/>
    </source>
</evidence>
<keyword evidence="1" id="KW-0472">Membrane</keyword>
<sequence length="47" mass="5415">MRSLPDIEHIVIASVITVLGVVALIAMHFIARYILRRLELSEKRRLT</sequence>